<reference evidence="2" key="1">
    <citation type="journal article" date="2020" name="Stud. Mycol.">
        <title>101 Dothideomycetes genomes: a test case for predicting lifestyles and emergence of pathogens.</title>
        <authorList>
            <person name="Haridas S."/>
            <person name="Albert R."/>
            <person name="Binder M."/>
            <person name="Bloem J."/>
            <person name="Labutti K."/>
            <person name="Salamov A."/>
            <person name="Andreopoulos B."/>
            <person name="Baker S."/>
            <person name="Barry K."/>
            <person name="Bills G."/>
            <person name="Bluhm B."/>
            <person name="Cannon C."/>
            <person name="Castanera R."/>
            <person name="Culley D."/>
            <person name="Daum C."/>
            <person name="Ezra D."/>
            <person name="Gonzalez J."/>
            <person name="Henrissat B."/>
            <person name="Kuo A."/>
            <person name="Liang C."/>
            <person name="Lipzen A."/>
            <person name="Lutzoni F."/>
            <person name="Magnuson J."/>
            <person name="Mondo S."/>
            <person name="Nolan M."/>
            <person name="Ohm R."/>
            <person name="Pangilinan J."/>
            <person name="Park H.-J."/>
            <person name="Ramirez L."/>
            <person name="Alfaro M."/>
            <person name="Sun H."/>
            <person name="Tritt A."/>
            <person name="Yoshinaga Y."/>
            <person name="Zwiers L.-H."/>
            <person name="Turgeon B."/>
            <person name="Goodwin S."/>
            <person name="Spatafora J."/>
            <person name="Crous P."/>
            <person name="Grigoriev I."/>
        </authorList>
    </citation>
    <scope>NUCLEOTIDE SEQUENCE</scope>
    <source>
        <strain evidence="2">CBS 690.94</strain>
    </source>
</reference>
<protein>
    <submittedName>
        <fullName evidence="2">Uncharacterized protein</fullName>
    </submittedName>
</protein>
<dbReference type="OrthoDB" id="10670583at2759"/>
<proteinExistence type="predicted"/>
<feature type="compositionally biased region" description="Basic and acidic residues" evidence="1">
    <location>
        <begin position="74"/>
        <end position="89"/>
    </location>
</feature>
<evidence type="ECO:0000313" key="2">
    <source>
        <dbReference type="EMBL" id="KAF2444859.1"/>
    </source>
</evidence>
<sequence>MAGAKRRRRLGRALGWRFRFPSAASTRSSELGASRAGRLLVIPDPRPPVRRRWGTRIKGGPPLPSRSMHRRARTHETHRQPQTHPEHSQRRLHVASAPRQDAATVRLAALAGVVVEPKALVTDLSLAPLPRVARPASECLACCGNAKDRDVARLPDESRQSPPEPGPSCPNPLALLLDRAPPHSTRLVVTTFTFTTAVFIFRC</sequence>
<evidence type="ECO:0000313" key="3">
    <source>
        <dbReference type="Proteomes" id="UP000799764"/>
    </source>
</evidence>
<feature type="region of interest" description="Disordered" evidence="1">
    <location>
        <begin position="153"/>
        <end position="173"/>
    </location>
</feature>
<accession>A0A9P4UAT5</accession>
<organism evidence="2 3">
    <name type="scientific">Karstenula rhodostoma CBS 690.94</name>
    <dbReference type="NCBI Taxonomy" id="1392251"/>
    <lineage>
        <taxon>Eukaryota</taxon>
        <taxon>Fungi</taxon>
        <taxon>Dikarya</taxon>
        <taxon>Ascomycota</taxon>
        <taxon>Pezizomycotina</taxon>
        <taxon>Dothideomycetes</taxon>
        <taxon>Pleosporomycetidae</taxon>
        <taxon>Pleosporales</taxon>
        <taxon>Massarineae</taxon>
        <taxon>Didymosphaeriaceae</taxon>
        <taxon>Karstenula</taxon>
    </lineage>
</organism>
<keyword evidence="3" id="KW-1185">Reference proteome</keyword>
<dbReference type="Proteomes" id="UP000799764">
    <property type="component" value="Unassembled WGS sequence"/>
</dbReference>
<dbReference type="AlphaFoldDB" id="A0A9P4UAT5"/>
<comment type="caution">
    <text evidence="2">The sequence shown here is derived from an EMBL/GenBank/DDBJ whole genome shotgun (WGS) entry which is preliminary data.</text>
</comment>
<gene>
    <name evidence="2" type="ORF">P171DRAFT_520954</name>
</gene>
<name>A0A9P4UAT5_9PLEO</name>
<feature type="region of interest" description="Disordered" evidence="1">
    <location>
        <begin position="50"/>
        <end position="99"/>
    </location>
</feature>
<dbReference type="EMBL" id="MU001500">
    <property type="protein sequence ID" value="KAF2444859.1"/>
    <property type="molecule type" value="Genomic_DNA"/>
</dbReference>
<evidence type="ECO:0000256" key="1">
    <source>
        <dbReference type="SAM" id="MobiDB-lite"/>
    </source>
</evidence>